<feature type="chain" id="PRO_5012933969" evidence="1">
    <location>
        <begin position="16"/>
        <end position="159"/>
    </location>
</feature>
<dbReference type="Proteomes" id="UP000186594">
    <property type="component" value="Unassembled WGS sequence"/>
</dbReference>
<accession>A0A1U7LNG7</accession>
<dbReference type="EMBL" id="LXFE01000936">
    <property type="protein sequence ID" value="OLL24194.1"/>
    <property type="molecule type" value="Genomic_DNA"/>
</dbReference>
<evidence type="ECO:0000313" key="3">
    <source>
        <dbReference type="Proteomes" id="UP000186594"/>
    </source>
</evidence>
<gene>
    <name evidence="2" type="ORF">NEOLI_005195</name>
</gene>
<keyword evidence="3" id="KW-1185">Reference proteome</keyword>
<comment type="caution">
    <text evidence="2">The sequence shown here is derived from an EMBL/GenBank/DDBJ whole genome shotgun (WGS) entry which is preliminary data.</text>
</comment>
<organism evidence="2 3">
    <name type="scientific">Neolecta irregularis (strain DAH-3)</name>
    <dbReference type="NCBI Taxonomy" id="1198029"/>
    <lineage>
        <taxon>Eukaryota</taxon>
        <taxon>Fungi</taxon>
        <taxon>Dikarya</taxon>
        <taxon>Ascomycota</taxon>
        <taxon>Taphrinomycotina</taxon>
        <taxon>Neolectales</taxon>
        <taxon>Neolectaceae</taxon>
        <taxon>Neolecta</taxon>
    </lineage>
</organism>
<feature type="signal peptide" evidence="1">
    <location>
        <begin position="1"/>
        <end position="15"/>
    </location>
</feature>
<proteinExistence type="predicted"/>
<reference evidence="2 3" key="1">
    <citation type="submission" date="2016-04" db="EMBL/GenBank/DDBJ databases">
        <title>Evolutionary innovation and constraint leading to complex multicellularity in the Ascomycota.</title>
        <authorList>
            <person name="Cisse O."/>
            <person name="Nguyen A."/>
            <person name="Hewitt D.A."/>
            <person name="Jedd G."/>
            <person name="Stajich J.E."/>
        </authorList>
    </citation>
    <scope>NUCLEOTIDE SEQUENCE [LARGE SCALE GENOMIC DNA]</scope>
    <source>
        <strain evidence="2 3">DAH-3</strain>
    </source>
</reference>
<evidence type="ECO:0000256" key="1">
    <source>
        <dbReference type="SAM" id="SignalP"/>
    </source>
</evidence>
<sequence>MKLSVLLVVLPFAESAHKLYQFWSGHSDGSSSRLSLMKNTNYRDAYWLVEQGPTNDIFYFEGNGLVKFNQGQYSNKMWAHVDRETDTNAYLLFANPKQTDLHMIPADFKTIFITHSGFYLSVNTQTDFQSCFGTVIFTVSDRPDCSSVKIRLVYDSELP</sequence>
<dbReference type="AlphaFoldDB" id="A0A1U7LNG7"/>
<evidence type="ECO:0000313" key="2">
    <source>
        <dbReference type="EMBL" id="OLL24194.1"/>
    </source>
</evidence>
<protein>
    <submittedName>
        <fullName evidence="2">Uncharacterized protein</fullName>
    </submittedName>
</protein>
<name>A0A1U7LNG7_NEOID</name>
<keyword evidence="1" id="KW-0732">Signal</keyword>